<sequence length="138" mass="14650">MSPDRLRMARPGPRRVQPSFGTSIIWPRVRNAGGMPMLDECEGCWVYAHADRGREALGATPMLCGCEGRWAHAHAGRVRGMWGGMSMPGSAMAAGRMPMPSVCDGRWAHAHAGCGRETLGACISVNDGIGMGGRVTKG</sequence>
<comment type="caution">
    <text evidence="1">The sequence shown here is derived from an EMBL/GenBank/DDBJ whole genome shotgun (WGS) entry which is preliminary data.</text>
</comment>
<proteinExistence type="predicted"/>
<evidence type="ECO:0000313" key="1">
    <source>
        <dbReference type="EMBL" id="MCD9640707.1"/>
    </source>
</evidence>
<name>A0ABS8V2X6_DATST</name>
<organism evidence="1 2">
    <name type="scientific">Datura stramonium</name>
    <name type="common">Jimsonweed</name>
    <name type="synonym">Common thornapple</name>
    <dbReference type="NCBI Taxonomy" id="4076"/>
    <lineage>
        <taxon>Eukaryota</taxon>
        <taxon>Viridiplantae</taxon>
        <taxon>Streptophyta</taxon>
        <taxon>Embryophyta</taxon>
        <taxon>Tracheophyta</taxon>
        <taxon>Spermatophyta</taxon>
        <taxon>Magnoliopsida</taxon>
        <taxon>eudicotyledons</taxon>
        <taxon>Gunneridae</taxon>
        <taxon>Pentapetalae</taxon>
        <taxon>asterids</taxon>
        <taxon>lamiids</taxon>
        <taxon>Solanales</taxon>
        <taxon>Solanaceae</taxon>
        <taxon>Solanoideae</taxon>
        <taxon>Datureae</taxon>
        <taxon>Datura</taxon>
    </lineage>
</organism>
<protein>
    <submittedName>
        <fullName evidence="1">Uncharacterized protein</fullName>
    </submittedName>
</protein>
<dbReference type="EMBL" id="JACEIK010003186">
    <property type="protein sequence ID" value="MCD9640707.1"/>
    <property type="molecule type" value="Genomic_DNA"/>
</dbReference>
<evidence type="ECO:0000313" key="2">
    <source>
        <dbReference type="Proteomes" id="UP000823775"/>
    </source>
</evidence>
<reference evidence="1 2" key="1">
    <citation type="journal article" date="2021" name="BMC Genomics">
        <title>Datura genome reveals duplications of psychoactive alkaloid biosynthetic genes and high mutation rate following tissue culture.</title>
        <authorList>
            <person name="Rajewski A."/>
            <person name="Carter-House D."/>
            <person name="Stajich J."/>
            <person name="Litt A."/>
        </authorList>
    </citation>
    <scope>NUCLEOTIDE SEQUENCE [LARGE SCALE GENOMIC DNA]</scope>
    <source>
        <strain evidence="1">AR-01</strain>
    </source>
</reference>
<accession>A0ABS8V2X6</accession>
<gene>
    <name evidence="1" type="ORF">HAX54_026183</name>
</gene>
<dbReference type="Proteomes" id="UP000823775">
    <property type="component" value="Unassembled WGS sequence"/>
</dbReference>
<keyword evidence="2" id="KW-1185">Reference proteome</keyword>